<proteinExistence type="predicted"/>
<name>A0A9N9ZKS6_9HYPO</name>
<evidence type="ECO:0000259" key="1">
    <source>
        <dbReference type="Pfam" id="PF06985"/>
    </source>
</evidence>
<gene>
    <name evidence="2" type="ORF">CSOL1703_00007201</name>
</gene>
<protein>
    <recommendedName>
        <fullName evidence="1">Heterokaryon incompatibility domain-containing protein</fullName>
    </recommendedName>
</protein>
<sequence length="765" mass="86320">MVGDYADSMTTVVAGLGHVVVDVPLSNALSLLSPALSSIQSRRAEAETILSRLTELNPKVGSQFQPKEDLFAELQMRVISSQRPSSGNISSFIVVSYCWHYPEWKIPEAAHPIAQGWEISMPMITAVMGLRSDPDEGVWLDKLCINQEDTREKKVHIGAMDTIYRSARRVIILLEDVQFTEEEERAGLVYTGFYQDLTRDVVGAEDKRAFLREYFPRRERELQSETGKDISATARRFCSRVLGGRWFSRAWCAHESRVAPHMKINNPLFLCYGHDGRVLSFEFRCINYVSMYLSDSEPQVQRTGTEMSDAMNDPEPESLLQRWWRILRLVPEDVSDVSMMQHLVKILSFQCSHRQDLISIALNTSGIPLSFTGTLSSVEDIIWIFSTLVLACNDVTPFFMDGSKLRIRNACDDASQVSWVVRPLQGVVDHIPNSTITPFPQSITGATQDYIELDLLVFKEPPKAATDESIQVASKIVEEYHLLDFSKDLLAAAGEDIRRSVGLVAGEFQRAGGSSGVLERLVLLWIAIALDCGLEWTLQFPELMREATQETWLHGTLGDATDPRLTDASKALLEHFSASEDDSNKETTDIQRLVKSFTCLLDPRLALLTAGPRYLATGRRDFGIIQSISNRSWVAVPVAIAHLPAWVPRAWVVEPFDPSSEPENPNDHLVDPEKKVDADAKPEDIYPILTSDYKDLREQPNEKGTWRLRKRHILFGSKPWEQLPAFDNDSGMLLRKQRVYGSEDYDWKAIHSAIKKFESARSLQA</sequence>
<dbReference type="AlphaFoldDB" id="A0A9N9ZKS6"/>
<evidence type="ECO:0000313" key="2">
    <source>
        <dbReference type="EMBL" id="CAH0057424.1"/>
    </source>
</evidence>
<reference evidence="3" key="1">
    <citation type="submission" date="2019-06" db="EMBL/GenBank/DDBJ databases">
        <authorList>
            <person name="Broberg M."/>
        </authorList>
    </citation>
    <scope>NUCLEOTIDE SEQUENCE [LARGE SCALE GENOMIC DNA]</scope>
</reference>
<dbReference type="Proteomes" id="UP000775872">
    <property type="component" value="Unassembled WGS sequence"/>
</dbReference>
<organism evidence="2 3">
    <name type="scientific">Clonostachys solani</name>
    <dbReference type="NCBI Taxonomy" id="160281"/>
    <lineage>
        <taxon>Eukaryota</taxon>
        <taxon>Fungi</taxon>
        <taxon>Dikarya</taxon>
        <taxon>Ascomycota</taxon>
        <taxon>Pezizomycotina</taxon>
        <taxon>Sordariomycetes</taxon>
        <taxon>Hypocreomycetidae</taxon>
        <taxon>Hypocreales</taxon>
        <taxon>Bionectriaceae</taxon>
        <taxon>Clonostachys</taxon>
    </lineage>
</organism>
<reference evidence="2 3" key="2">
    <citation type="submission" date="2021-10" db="EMBL/GenBank/DDBJ databases">
        <authorList>
            <person name="Piombo E."/>
        </authorList>
    </citation>
    <scope>NUCLEOTIDE SEQUENCE [LARGE SCALE GENOMIC DNA]</scope>
</reference>
<dbReference type="Pfam" id="PF06985">
    <property type="entry name" value="HET"/>
    <property type="match status" value="1"/>
</dbReference>
<evidence type="ECO:0000313" key="3">
    <source>
        <dbReference type="Proteomes" id="UP000775872"/>
    </source>
</evidence>
<comment type="caution">
    <text evidence="2">The sequence shown here is derived from an EMBL/GenBank/DDBJ whole genome shotgun (WGS) entry which is preliminary data.</text>
</comment>
<keyword evidence="3" id="KW-1185">Reference proteome</keyword>
<dbReference type="OrthoDB" id="270167at2759"/>
<dbReference type="PANTHER" id="PTHR24148:SF73">
    <property type="entry name" value="HET DOMAIN PROTEIN (AFU_ORTHOLOGUE AFUA_8G01020)"/>
    <property type="match status" value="1"/>
</dbReference>
<feature type="domain" description="Heterokaryon incompatibility" evidence="1">
    <location>
        <begin position="92"/>
        <end position="255"/>
    </location>
</feature>
<accession>A0A9N9ZKS6</accession>
<dbReference type="InterPro" id="IPR010730">
    <property type="entry name" value="HET"/>
</dbReference>
<dbReference type="InterPro" id="IPR052895">
    <property type="entry name" value="HetReg/Transcr_Mod"/>
</dbReference>
<dbReference type="PANTHER" id="PTHR24148">
    <property type="entry name" value="ANKYRIN REPEAT DOMAIN-CONTAINING PROTEIN 39 HOMOLOG-RELATED"/>
    <property type="match status" value="1"/>
</dbReference>
<dbReference type="EMBL" id="CABFOC020000074">
    <property type="protein sequence ID" value="CAH0057424.1"/>
    <property type="molecule type" value="Genomic_DNA"/>
</dbReference>